<sequence>MHTLRQQENTQQPDFEASDGHLITQACAGDQHAFEALVNRYRDTLFRYSHTILKEKDMADDVLQFVFLQLYLSLPTLTTSGSLKAWLFRVTRNRCFDMLRKRRSEPVMCFSALVVEDLEDDNSLIEGIMDPNSLPEEIVMMLEIQSILRRALFTLPPSLHTIVYLHSFRHLSFTEIARILNLPPSRVKTYFYRSLPRLHDALMKDISFIDHLTQSELVSQ</sequence>
<dbReference type="Proteomes" id="UP000287171">
    <property type="component" value="Unassembled WGS sequence"/>
</dbReference>
<comment type="similarity">
    <text evidence="1">Belongs to the sigma-70 factor family. ECF subfamily.</text>
</comment>
<evidence type="ECO:0000256" key="2">
    <source>
        <dbReference type="ARBA" id="ARBA00023015"/>
    </source>
</evidence>
<dbReference type="InterPro" id="IPR013249">
    <property type="entry name" value="RNA_pol_sigma70_r4_t2"/>
</dbReference>
<keyword evidence="9" id="KW-1185">Reference proteome</keyword>
<dbReference type="InterPro" id="IPR039425">
    <property type="entry name" value="RNA_pol_sigma-70-like"/>
</dbReference>
<evidence type="ECO:0000256" key="4">
    <source>
        <dbReference type="ARBA" id="ARBA00023125"/>
    </source>
</evidence>
<dbReference type="InterPro" id="IPR007627">
    <property type="entry name" value="RNA_pol_sigma70_r2"/>
</dbReference>
<evidence type="ECO:0000256" key="1">
    <source>
        <dbReference type="ARBA" id="ARBA00010641"/>
    </source>
</evidence>
<feature type="domain" description="RNA polymerase sigma factor 70 region 4 type 2" evidence="7">
    <location>
        <begin position="147"/>
        <end position="195"/>
    </location>
</feature>
<evidence type="ECO:0000313" key="9">
    <source>
        <dbReference type="Proteomes" id="UP000287171"/>
    </source>
</evidence>
<evidence type="ECO:0000259" key="6">
    <source>
        <dbReference type="Pfam" id="PF04542"/>
    </source>
</evidence>
<dbReference type="SUPFAM" id="SSF88659">
    <property type="entry name" value="Sigma3 and sigma4 domains of RNA polymerase sigma factors"/>
    <property type="match status" value="1"/>
</dbReference>
<dbReference type="EMBL" id="BIFT01000001">
    <property type="protein sequence ID" value="GCE25068.1"/>
    <property type="molecule type" value="Genomic_DNA"/>
</dbReference>
<name>A0A402B153_9CHLR</name>
<dbReference type="GO" id="GO:0016987">
    <property type="term" value="F:sigma factor activity"/>
    <property type="evidence" value="ECO:0007669"/>
    <property type="project" value="UniProtKB-KW"/>
</dbReference>
<comment type="caution">
    <text evidence="8">The sequence shown here is derived from an EMBL/GenBank/DDBJ whole genome shotgun (WGS) entry which is preliminary data.</text>
</comment>
<dbReference type="InterPro" id="IPR013324">
    <property type="entry name" value="RNA_pol_sigma_r3/r4-like"/>
</dbReference>
<dbReference type="Pfam" id="PF08281">
    <property type="entry name" value="Sigma70_r4_2"/>
    <property type="match status" value="1"/>
</dbReference>
<keyword evidence="4" id="KW-0238">DNA-binding</keyword>
<dbReference type="Gene3D" id="1.10.1740.10">
    <property type="match status" value="1"/>
</dbReference>
<reference evidence="9" key="1">
    <citation type="submission" date="2018-12" db="EMBL/GenBank/DDBJ databases">
        <title>Tengunoibacter tsumagoiensis gen. nov., sp. nov., Dictyobacter kobayashii sp. nov., D. alpinus sp. nov., and D. joshuensis sp. nov. and description of Dictyobacteraceae fam. nov. within the order Ktedonobacterales isolated from Tengu-no-mugimeshi.</title>
        <authorList>
            <person name="Wang C.M."/>
            <person name="Zheng Y."/>
            <person name="Sakai Y."/>
            <person name="Toyoda A."/>
            <person name="Minakuchi Y."/>
            <person name="Abe K."/>
            <person name="Yokota A."/>
            <person name="Yabe S."/>
        </authorList>
    </citation>
    <scope>NUCLEOTIDE SEQUENCE [LARGE SCALE GENOMIC DNA]</scope>
    <source>
        <strain evidence="9">Uno16</strain>
    </source>
</reference>
<accession>A0A402B153</accession>
<evidence type="ECO:0000256" key="5">
    <source>
        <dbReference type="ARBA" id="ARBA00023163"/>
    </source>
</evidence>
<dbReference type="InterPro" id="IPR036388">
    <property type="entry name" value="WH-like_DNA-bd_sf"/>
</dbReference>
<dbReference type="AlphaFoldDB" id="A0A402B153"/>
<evidence type="ECO:0000313" key="8">
    <source>
        <dbReference type="EMBL" id="GCE25068.1"/>
    </source>
</evidence>
<protein>
    <submittedName>
        <fullName evidence="8">RNA polymerase subunit sigma-24</fullName>
    </submittedName>
</protein>
<dbReference type="GO" id="GO:0006352">
    <property type="term" value="P:DNA-templated transcription initiation"/>
    <property type="evidence" value="ECO:0007669"/>
    <property type="project" value="InterPro"/>
</dbReference>
<feature type="domain" description="RNA polymerase sigma-70 region 2" evidence="6">
    <location>
        <begin position="37"/>
        <end position="103"/>
    </location>
</feature>
<organism evidence="8 9">
    <name type="scientific">Dictyobacter alpinus</name>
    <dbReference type="NCBI Taxonomy" id="2014873"/>
    <lineage>
        <taxon>Bacteria</taxon>
        <taxon>Bacillati</taxon>
        <taxon>Chloroflexota</taxon>
        <taxon>Ktedonobacteria</taxon>
        <taxon>Ktedonobacterales</taxon>
        <taxon>Dictyobacteraceae</taxon>
        <taxon>Dictyobacter</taxon>
    </lineage>
</organism>
<dbReference type="PANTHER" id="PTHR43133">
    <property type="entry name" value="RNA POLYMERASE ECF-TYPE SIGMA FACTO"/>
    <property type="match status" value="1"/>
</dbReference>
<keyword evidence="5" id="KW-0804">Transcription</keyword>
<proteinExistence type="inferred from homology"/>
<dbReference type="PANTHER" id="PTHR43133:SF8">
    <property type="entry name" value="RNA POLYMERASE SIGMA FACTOR HI_1459-RELATED"/>
    <property type="match status" value="1"/>
</dbReference>
<dbReference type="GO" id="GO:0003677">
    <property type="term" value="F:DNA binding"/>
    <property type="evidence" value="ECO:0007669"/>
    <property type="project" value="UniProtKB-KW"/>
</dbReference>
<keyword evidence="2" id="KW-0805">Transcription regulation</keyword>
<evidence type="ECO:0000256" key="3">
    <source>
        <dbReference type="ARBA" id="ARBA00023082"/>
    </source>
</evidence>
<dbReference type="CDD" id="cd06171">
    <property type="entry name" value="Sigma70_r4"/>
    <property type="match status" value="1"/>
</dbReference>
<dbReference type="Gene3D" id="1.10.10.10">
    <property type="entry name" value="Winged helix-like DNA-binding domain superfamily/Winged helix DNA-binding domain"/>
    <property type="match status" value="1"/>
</dbReference>
<gene>
    <name evidence="8" type="ORF">KDA_05520</name>
</gene>
<dbReference type="Pfam" id="PF04542">
    <property type="entry name" value="Sigma70_r2"/>
    <property type="match status" value="1"/>
</dbReference>
<dbReference type="SUPFAM" id="SSF88946">
    <property type="entry name" value="Sigma2 domain of RNA polymerase sigma factors"/>
    <property type="match status" value="1"/>
</dbReference>
<dbReference type="NCBIfam" id="TIGR02937">
    <property type="entry name" value="sigma70-ECF"/>
    <property type="match status" value="1"/>
</dbReference>
<keyword evidence="3" id="KW-0731">Sigma factor</keyword>
<dbReference type="InterPro" id="IPR013325">
    <property type="entry name" value="RNA_pol_sigma_r2"/>
</dbReference>
<dbReference type="RefSeq" id="WP_161981884.1">
    <property type="nucleotide sequence ID" value="NZ_BIFT01000001.1"/>
</dbReference>
<evidence type="ECO:0000259" key="7">
    <source>
        <dbReference type="Pfam" id="PF08281"/>
    </source>
</evidence>
<dbReference type="InterPro" id="IPR014284">
    <property type="entry name" value="RNA_pol_sigma-70_dom"/>
</dbReference>